<feature type="chain" id="PRO_5046422696" evidence="5">
    <location>
        <begin position="25"/>
        <end position="160"/>
    </location>
</feature>
<proteinExistence type="predicted"/>
<keyword evidence="3" id="KW-1015">Disulfide bond</keyword>
<evidence type="ECO:0000313" key="7">
    <source>
        <dbReference type="EMBL" id="MBD1600114.1"/>
    </source>
</evidence>
<dbReference type="InterPro" id="IPR036249">
    <property type="entry name" value="Thioredoxin-like_sf"/>
</dbReference>
<reference evidence="7 8" key="1">
    <citation type="journal article" date="2020" name="Insects">
        <title>Bacteria Belonging to Pseudomonas typographi sp. nov. from the Bark Beetle Ips typographus Have Genomic Potential to Aid in the Host Ecology.</title>
        <authorList>
            <person name="Peral-Aranega E."/>
            <person name="Saati-Santamaria Z."/>
            <person name="Kolarik M."/>
            <person name="Rivas R."/>
            <person name="Garcia-Fraile P."/>
        </authorList>
    </citation>
    <scope>NUCLEOTIDE SEQUENCE [LARGE SCALE GENOMIC DNA]</scope>
    <source>
        <strain evidence="7 8">CA3A</strain>
    </source>
</reference>
<dbReference type="InterPro" id="IPR050553">
    <property type="entry name" value="Thioredoxin_ResA/DsbE_sf"/>
</dbReference>
<sequence>MTRNRPVQKRFYLPLLLSAALWLAGCGADYGQDQNGQAVTAAQLKGQWLVLNYWADWCGPCRTEVPQLNALAEQLKGQPVQVLGVNFDNLKGDELRQAIASLGIRYRVLVDDPAPRFDLPNNEGLPVTYLIDTQGKVRAQLLGEQTAQGIKAKLAQLGQP</sequence>
<evidence type="ECO:0000256" key="4">
    <source>
        <dbReference type="ARBA" id="ARBA00023284"/>
    </source>
</evidence>
<protein>
    <submittedName>
        <fullName evidence="7">TlpA family protein disulfide reductase</fullName>
    </submittedName>
</protein>
<comment type="subcellular location">
    <subcellularLocation>
        <location evidence="1">Cell envelope</location>
    </subcellularLocation>
</comment>
<accession>A0ABR7Z452</accession>
<evidence type="ECO:0000259" key="6">
    <source>
        <dbReference type="PROSITE" id="PS51352"/>
    </source>
</evidence>
<dbReference type="InterPro" id="IPR017937">
    <property type="entry name" value="Thioredoxin_CS"/>
</dbReference>
<comment type="caution">
    <text evidence="7">The sequence shown here is derived from an EMBL/GenBank/DDBJ whole genome shotgun (WGS) entry which is preliminary data.</text>
</comment>
<feature type="signal peptide" evidence="5">
    <location>
        <begin position="1"/>
        <end position="24"/>
    </location>
</feature>
<evidence type="ECO:0000256" key="2">
    <source>
        <dbReference type="ARBA" id="ARBA00022748"/>
    </source>
</evidence>
<gene>
    <name evidence="7" type="ORF">HAQ05_15570</name>
</gene>
<evidence type="ECO:0000256" key="1">
    <source>
        <dbReference type="ARBA" id="ARBA00004196"/>
    </source>
</evidence>
<evidence type="ECO:0000313" key="8">
    <source>
        <dbReference type="Proteomes" id="UP000805841"/>
    </source>
</evidence>
<dbReference type="CDD" id="cd02966">
    <property type="entry name" value="TlpA_like_family"/>
    <property type="match status" value="1"/>
</dbReference>
<organism evidence="7 8">
    <name type="scientific">Pseudomonas typographi</name>
    <dbReference type="NCBI Taxonomy" id="2715964"/>
    <lineage>
        <taxon>Bacteria</taxon>
        <taxon>Pseudomonadati</taxon>
        <taxon>Pseudomonadota</taxon>
        <taxon>Gammaproteobacteria</taxon>
        <taxon>Pseudomonadales</taxon>
        <taxon>Pseudomonadaceae</taxon>
        <taxon>Pseudomonas</taxon>
    </lineage>
</organism>
<dbReference type="InterPro" id="IPR013766">
    <property type="entry name" value="Thioredoxin_domain"/>
</dbReference>
<evidence type="ECO:0000256" key="5">
    <source>
        <dbReference type="SAM" id="SignalP"/>
    </source>
</evidence>
<keyword evidence="8" id="KW-1185">Reference proteome</keyword>
<dbReference type="Pfam" id="PF00578">
    <property type="entry name" value="AhpC-TSA"/>
    <property type="match status" value="1"/>
</dbReference>
<keyword evidence="2" id="KW-0201">Cytochrome c-type biogenesis</keyword>
<dbReference type="PANTHER" id="PTHR42852">
    <property type="entry name" value="THIOL:DISULFIDE INTERCHANGE PROTEIN DSBE"/>
    <property type="match status" value="1"/>
</dbReference>
<dbReference type="PROSITE" id="PS51257">
    <property type="entry name" value="PROKAR_LIPOPROTEIN"/>
    <property type="match status" value="1"/>
</dbReference>
<dbReference type="PROSITE" id="PS00194">
    <property type="entry name" value="THIOREDOXIN_1"/>
    <property type="match status" value="1"/>
</dbReference>
<name>A0ABR7Z452_9PSED</name>
<dbReference type="PROSITE" id="PS51352">
    <property type="entry name" value="THIOREDOXIN_2"/>
    <property type="match status" value="1"/>
</dbReference>
<keyword evidence="5" id="KW-0732">Signal</keyword>
<dbReference type="Gene3D" id="3.40.30.10">
    <property type="entry name" value="Glutaredoxin"/>
    <property type="match status" value="1"/>
</dbReference>
<dbReference type="SUPFAM" id="SSF52833">
    <property type="entry name" value="Thioredoxin-like"/>
    <property type="match status" value="1"/>
</dbReference>
<dbReference type="Proteomes" id="UP000805841">
    <property type="component" value="Unassembled WGS sequence"/>
</dbReference>
<dbReference type="InterPro" id="IPR000866">
    <property type="entry name" value="AhpC/TSA"/>
</dbReference>
<dbReference type="EMBL" id="JAAOCA010000019">
    <property type="protein sequence ID" value="MBD1600114.1"/>
    <property type="molecule type" value="Genomic_DNA"/>
</dbReference>
<evidence type="ECO:0000256" key="3">
    <source>
        <dbReference type="ARBA" id="ARBA00023157"/>
    </source>
</evidence>
<keyword evidence="4" id="KW-0676">Redox-active center</keyword>
<dbReference type="PANTHER" id="PTHR42852:SF6">
    <property type="entry name" value="THIOL:DISULFIDE INTERCHANGE PROTEIN DSBE"/>
    <property type="match status" value="1"/>
</dbReference>
<feature type="domain" description="Thioredoxin" evidence="6">
    <location>
        <begin position="19"/>
        <end position="159"/>
    </location>
</feature>